<protein>
    <submittedName>
        <fullName evidence="1">Uncharacterized protein</fullName>
    </submittedName>
</protein>
<dbReference type="OrthoDB" id="7869159at2"/>
<dbReference type="RefSeq" id="WP_108827466.1">
    <property type="nucleotide sequence ID" value="NZ_OMOR01000001.1"/>
</dbReference>
<dbReference type="EMBL" id="OMOR01000001">
    <property type="protein sequence ID" value="SPH20221.1"/>
    <property type="molecule type" value="Genomic_DNA"/>
</dbReference>
<dbReference type="Proteomes" id="UP000244880">
    <property type="component" value="Unassembled WGS sequence"/>
</dbReference>
<name>A0A2R8BAY9_9RHOB</name>
<sequence>MAYLQPANLRCPNCGFVQQISTVVGVGPGSQKGDTPYRTYRSIGDCVEGKRDDGNKDGTLRCPHDDTVLWSNVAGKKAQHT</sequence>
<keyword evidence="2" id="KW-1185">Reference proteome</keyword>
<proteinExistence type="predicted"/>
<dbReference type="AlphaFoldDB" id="A0A2R8BAY9"/>
<reference evidence="1 2" key="1">
    <citation type="submission" date="2018-03" db="EMBL/GenBank/DDBJ databases">
        <authorList>
            <person name="Keele B.F."/>
        </authorList>
    </citation>
    <scope>NUCLEOTIDE SEQUENCE [LARGE SCALE GENOMIC DNA]</scope>
    <source>
        <strain evidence="1 2">CECT 8599</strain>
    </source>
</reference>
<evidence type="ECO:0000313" key="1">
    <source>
        <dbReference type="EMBL" id="SPH20221.1"/>
    </source>
</evidence>
<gene>
    <name evidence="1" type="ORF">ASD8599_00960</name>
</gene>
<accession>A0A2R8BAY9</accession>
<organism evidence="1 2">
    <name type="scientific">Ascidiaceihabitans donghaensis</name>
    <dbReference type="NCBI Taxonomy" id="1510460"/>
    <lineage>
        <taxon>Bacteria</taxon>
        <taxon>Pseudomonadati</taxon>
        <taxon>Pseudomonadota</taxon>
        <taxon>Alphaproteobacteria</taxon>
        <taxon>Rhodobacterales</taxon>
        <taxon>Paracoccaceae</taxon>
        <taxon>Ascidiaceihabitans</taxon>
    </lineage>
</organism>
<evidence type="ECO:0000313" key="2">
    <source>
        <dbReference type="Proteomes" id="UP000244880"/>
    </source>
</evidence>